<organism evidence="2 3">
    <name type="scientific">Parolsenella catena</name>
    <dbReference type="NCBI Taxonomy" id="2003188"/>
    <lineage>
        <taxon>Bacteria</taxon>
        <taxon>Bacillati</taxon>
        <taxon>Actinomycetota</taxon>
        <taxon>Coriobacteriia</taxon>
        <taxon>Coriobacteriales</taxon>
        <taxon>Atopobiaceae</taxon>
        <taxon>Parolsenella</taxon>
    </lineage>
</organism>
<name>A0A3G9K9K4_9ACTN</name>
<reference evidence="3" key="1">
    <citation type="submission" date="2018-11" db="EMBL/GenBank/DDBJ databases">
        <title>Comparative genomics of Parolsenella catena and Libanicoccus massiliensis: Reclassification of Libanicoccus massiliensis as Parolsenella massiliensis comb. nov.</title>
        <authorList>
            <person name="Sakamoto M."/>
            <person name="Ikeyama N."/>
            <person name="Murakami T."/>
            <person name="Mori H."/>
            <person name="Yuki M."/>
            <person name="Ohkuma M."/>
        </authorList>
    </citation>
    <scope>NUCLEOTIDE SEQUENCE [LARGE SCALE GENOMIC DNA]</scope>
    <source>
        <strain evidence="3">JCM 31932</strain>
    </source>
</reference>
<accession>A0A3G9K9K4</accession>
<keyword evidence="3" id="KW-1185">Reference proteome</keyword>
<gene>
    <name evidence="2" type="ORF">Pcatena_03270</name>
</gene>
<feature type="region of interest" description="Disordered" evidence="1">
    <location>
        <begin position="57"/>
        <end position="101"/>
    </location>
</feature>
<protein>
    <submittedName>
        <fullName evidence="2">Uncharacterized protein</fullName>
    </submittedName>
</protein>
<sequence length="101" mass="10745">MSRSGTRTATSTAAPIAPTATLVRLSVIVLSDAMRPSLALHSHKSMTRTGQIWRAPRNAHGRPSRVGLPRVAKSAAPDPPPRHVDAALTPTRAHPTRVFDG</sequence>
<evidence type="ECO:0000313" key="3">
    <source>
        <dbReference type="Proteomes" id="UP000273154"/>
    </source>
</evidence>
<dbReference type="KEGG" id="pcat:Pcatena_03270"/>
<proteinExistence type="predicted"/>
<evidence type="ECO:0000256" key="1">
    <source>
        <dbReference type="SAM" id="MobiDB-lite"/>
    </source>
</evidence>
<evidence type="ECO:0000313" key="2">
    <source>
        <dbReference type="EMBL" id="BBH49740.1"/>
    </source>
</evidence>
<dbReference type="EMBL" id="AP019367">
    <property type="protein sequence ID" value="BBH49740.1"/>
    <property type="molecule type" value="Genomic_DNA"/>
</dbReference>
<dbReference type="Proteomes" id="UP000273154">
    <property type="component" value="Chromosome"/>
</dbReference>
<dbReference type="AlphaFoldDB" id="A0A3G9K9K4"/>